<keyword evidence="4" id="KW-1185">Reference proteome</keyword>
<sequence>MSKDNSKLHRFKLNDSSSFNKLNRLSIYNNDNSYSSMTDIKNNKSLHTQPMGHSFTTENDKNNTKKYNKHNGLKINTLKNDFKEKNWLNIKHYNKVSEVTLQDRPFSEILFNEKNLIDDRDDQQTSPTSQTNQYAYLYGTAKDHGFGTKNDSKDTSKDDRYKEIDDKEVQPYAPFEKTNFSESTRSLALSKNNSLQITKLESTTKKDAVSSLNKYNSQSSNNLNMKISQNYKLINPIKELLLKQFNSEIEISFNELEFYNDYKDLDDEEKVNDNFYKIENIINDDYINKRILLFLNELDNSEREFIKQQTKIKELKKWKAQTGNKIKQIENTIRQMYQKQINENLNEYHVMKDIMEKRFNEKVSKNEVMTNNYNKIINKYDNLINVKLPNLERWNESIAKMKTHENKNKVTIINCYDLSLIFILIIIYFYYFYP</sequence>
<keyword evidence="2" id="KW-1133">Transmembrane helix</keyword>
<evidence type="ECO:0000256" key="2">
    <source>
        <dbReference type="SAM" id="Phobius"/>
    </source>
</evidence>
<name>A0A1L0CS95_9ASCO</name>
<gene>
    <name evidence="3" type="ORF">HGUI_03666</name>
</gene>
<dbReference type="OrthoDB" id="3972757at2759"/>
<organism evidence="3 4">
    <name type="scientific">Hanseniaspora guilliermondii</name>
    <dbReference type="NCBI Taxonomy" id="56406"/>
    <lineage>
        <taxon>Eukaryota</taxon>
        <taxon>Fungi</taxon>
        <taxon>Dikarya</taxon>
        <taxon>Ascomycota</taxon>
        <taxon>Saccharomycotina</taxon>
        <taxon>Saccharomycetes</taxon>
        <taxon>Saccharomycodales</taxon>
        <taxon>Saccharomycodaceae</taxon>
        <taxon>Hanseniaspora</taxon>
    </lineage>
</organism>
<dbReference type="AlphaFoldDB" id="A0A1L0CS95"/>
<feature type="region of interest" description="Disordered" evidence="1">
    <location>
        <begin position="50"/>
        <end position="71"/>
    </location>
</feature>
<reference evidence="4" key="1">
    <citation type="submission" date="2016-11" db="EMBL/GenBank/DDBJ databases">
        <authorList>
            <person name="Guldener U."/>
        </authorList>
    </citation>
    <scope>NUCLEOTIDE SEQUENCE [LARGE SCALE GENOMIC DNA]</scope>
</reference>
<feature type="region of interest" description="Disordered" evidence="1">
    <location>
        <begin position="145"/>
        <end position="168"/>
    </location>
</feature>
<dbReference type="EMBL" id="FQNF01000106">
    <property type="protein sequence ID" value="SGZ41465.1"/>
    <property type="molecule type" value="Genomic_DNA"/>
</dbReference>
<dbReference type="Proteomes" id="UP000183365">
    <property type="component" value="Unassembled WGS sequence"/>
</dbReference>
<evidence type="ECO:0000256" key="1">
    <source>
        <dbReference type="SAM" id="MobiDB-lite"/>
    </source>
</evidence>
<keyword evidence="2" id="KW-0472">Membrane</keyword>
<keyword evidence="2" id="KW-0812">Transmembrane</keyword>
<proteinExistence type="predicted"/>
<evidence type="ECO:0000313" key="3">
    <source>
        <dbReference type="EMBL" id="SGZ41465.1"/>
    </source>
</evidence>
<dbReference type="VEuPathDB" id="FungiDB:HGUI_03666"/>
<protein>
    <submittedName>
        <fullName evidence="3">Uncharacterized protein</fullName>
    </submittedName>
</protein>
<accession>A0A1L0CS95</accession>
<evidence type="ECO:0000313" key="4">
    <source>
        <dbReference type="Proteomes" id="UP000183365"/>
    </source>
</evidence>
<feature type="transmembrane region" description="Helical" evidence="2">
    <location>
        <begin position="410"/>
        <end position="433"/>
    </location>
</feature>